<dbReference type="InterPro" id="IPR051447">
    <property type="entry name" value="Lipoprotein-release_system"/>
</dbReference>
<evidence type="ECO:0000256" key="4">
    <source>
        <dbReference type="ARBA" id="ARBA00022692"/>
    </source>
</evidence>
<dbReference type="PANTHER" id="PTHR30489">
    <property type="entry name" value="LIPOPROTEIN-RELEASING SYSTEM TRANSMEMBRANE PROTEIN LOLE"/>
    <property type="match status" value="1"/>
</dbReference>
<feature type="transmembrane region" description="Helical" evidence="7">
    <location>
        <begin position="348"/>
        <end position="375"/>
    </location>
</feature>
<proteinExistence type="inferred from homology"/>
<dbReference type="Pfam" id="PF02687">
    <property type="entry name" value="FtsX"/>
    <property type="match status" value="2"/>
</dbReference>
<evidence type="ECO:0000256" key="5">
    <source>
        <dbReference type="ARBA" id="ARBA00022989"/>
    </source>
</evidence>
<evidence type="ECO:0000256" key="1">
    <source>
        <dbReference type="ARBA" id="ARBA00004651"/>
    </source>
</evidence>
<evidence type="ECO:0000256" key="7">
    <source>
        <dbReference type="SAM" id="Phobius"/>
    </source>
</evidence>
<evidence type="ECO:0000256" key="2">
    <source>
        <dbReference type="ARBA" id="ARBA00005236"/>
    </source>
</evidence>
<keyword evidence="6 7" id="KW-0472">Membrane</keyword>
<feature type="transmembrane region" description="Helical" evidence="7">
    <location>
        <begin position="396"/>
        <end position="419"/>
    </location>
</feature>
<keyword evidence="4 7" id="KW-0812">Transmembrane</keyword>
<dbReference type="Proteomes" id="UP000247569">
    <property type="component" value="Unassembled WGS sequence"/>
</dbReference>
<feature type="transmembrane region" description="Helical" evidence="7">
    <location>
        <begin position="477"/>
        <end position="496"/>
    </location>
</feature>
<dbReference type="InterPro" id="IPR003838">
    <property type="entry name" value="ABC3_permease_C"/>
</dbReference>
<dbReference type="PANTHER" id="PTHR30489:SF0">
    <property type="entry name" value="LIPOPROTEIN-RELEASING SYSTEM TRANSMEMBRANE PROTEIN LOLE"/>
    <property type="match status" value="1"/>
</dbReference>
<keyword evidence="10" id="KW-1185">Reference proteome</keyword>
<feature type="transmembrane region" description="Helical" evidence="7">
    <location>
        <begin position="306"/>
        <end position="328"/>
    </location>
</feature>
<feature type="transmembrane region" description="Helical" evidence="7">
    <location>
        <begin position="709"/>
        <end position="732"/>
    </location>
</feature>
<feature type="transmembrane region" description="Helical" evidence="7">
    <location>
        <begin position="792"/>
        <end position="816"/>
    </location>
</feature>
<feature type="transmembrane region" description="Helical" evidence="7">
    <location>
        <begin position="253"/>
        <end position="273"/>
    </location>
</feature>
<feature type="transmembrane region" description="Helical" evidence="7">
    <location>
        <begin position="425"/>
        <end position="448"/>
    </location>
</feature>
<feature type="domain" description="ABC3 transporter permease C-terminal" evidence="8">
    <location>
        <begin position="256"/>
        <end position="378"/>
    </location>
</feature>
<comment type="subcellular location">
    <subcellularLocation>
        <location evidence="1">Cell membrane</location>
        <topology evidence="1">Multi-pass membrane protein</topology>
    </subcellularLocation>
</comment>
<feature type="domain" description="ABC3 transporter permease C-terminal" evidence="8">
    <location>
        <begin position="712"/>
        <end position="826"/>
    </location>
</feature>
<accession>A0A318KPX5</accession>
<dbReference type="GO" id="GO:0044874">
    <property type="term" value="P:lipoprotein localization to outer membrane"/>
    <property type="evidence" value="ECO:0007669"/>
    <property type="project" value="TreeGrafter"/>
</dbReference>
<evidence type="ECO:0000313" key="9">
    <source>
        <dbReference type="EMBL" id="PXX71710.1"/>
    </source>
</evidence>
<comment type="similarity">
    <text evidence="2">Belongs to the ABC-4 integral membrane protein family. LolC/E subfamily.</text>
</comment>
<evidence type="ECO:0000313" key="10">
    <source>
        <dbReference type="Proteomes" id="UP000247569"/>
    </source>
</evidence>
<evidence type="ECO:0000256" key="6">
    <source>
        <dbReference type="ARBA" id="ARBA00023136"/>
    </source>
</evidence>
<dbReference type="EMBL" id="QJKF01000001">
    <property type="protein sequence ID" value="PXX71710.1"/>
    <property type="molecule type" value="Genomic_DNA"/>
</dbReference>
<keyword evidence="5 7" id="KW-1133">Transmembrane helix</keyword>
<gene>
    <name evidence="9" type="ORF">DFR70_1011144</name>
</gene>
<organism evidence="9 10">
    <name type="scientific">Nocardia tenerifensis</name>
    <dbReference type="NCBI Taxonomy" id="228006"/>
    <lineage>
        <taxon>Bacteria</taxon>
        <taxon>Bacillati</taxon>
        <taxon>Actinomycetota</taxon>
        <taxon>Actinomycetes</taxon>
        <taxon>Mycobacteriales</taxon>
        <taxon>Nocardiaceae</taxon>
        <taxon>Nocardia</taxon>
    </lineage>
</organism>
<dbReference type="RefSeq" id="WP_040742492.1">
    <property type="nucleotide sequence ID" value="NZ_QJKF01000001.1"/>
</dbReference>
<evidence type="ECO:0000256" key="3">
    <source>
        <dbReference type="ARBA" id="ARBA00022475"/>
    </source>
</evidence>
<dbReference type="GO" id="GO:0098797">
    <property type="term" value="C:plasma membrane protein complex"/>
    <property type="evidence" value="ECO:0007669"/>
    <property type="project" value="TreeGrafter"/>
</dbReference>
<reference evidence="9 10" key="1">
    <citation type="submission" date="2018-05" db="EMBL/GenBank/DDBJ databases">
        <title>Genomic Encyclopedia of Type Strains, Phase IV (KMG-IV): sequencing the most valuable type-strain genomes for metagenomic binning, comparative biology and taxonomic classification.</title>
        <authorList>
            <person name="Goeker M."/>
        </authorList>
    </citation>
    <scope>NUCLEOTIDE SEQUENCE [LARGE SCALE GENOMIC DNA]</scope>
    <source>
        <strain evidence="9 10">DSM 44704</strain>
    </source>
</reference>
<comment type="caution">
    <text evidence="9">The sequence shown here is derived from an EMBL/GenBank/DDBJ whole genome shotgun (WGS) entry which is preliminary data.</text>
</comment>
<evidence type="ECO:0000259" key="8">
    <source>
        <dbReference type="Pfam" id="PF02687"/>
    </source>
</evidence>
<sequence>MSLGSVLSRLRVLNMRQIVVFRGRVAAVVAVLAASSALLVAVLGTYGSLAGSVSRLTESLAGAADLQVSGLSDTGFGEEIVSAVGAAPGVATAVPMLQIQLPAGAQRITVLGADARISALHSRLQAAVGDQVQLGSALLRTPNGVVVGDRMGLSEGDPYPIGATTVRVAAVVGGAAAEQINGGYFVIAPLPLAQRIADRPGRVDLIYVVKRQDADSRAVTQAVTDAVAGRAVVSGLGLRTAQTGDAVALTRSITLLVSAVSLVVAAFLVFNVASMTVAERRRSIAVLRALGASRAMMVRDLLSESAVLGLVAGLLGAPVGILLGRFVIGRLPPFLIQAVSARIEFILPWYAVPVAVLACVGAAVAASAVAVRQVFTVTPVEALQSAETIAAEQIPIRFAAVAAIAGGFAMVVAFVAARIVHSPLVFAAAGLFVVGLLGVSVAVMTPIAELSARVAGRLGPAGPVAAAAMRRAPRRTWAMMLTVATAVALGVASSGATANMITSAEASFAGLRDVDVVVSTSPSDVLPAGASLPEGVADAVSRVPGVAAVVPEQWAFLSVHGVRVSVEGLADGAAGVTAHLMSDELRRRVIRGEGIVISRQLAERFGYGVGDSVPIATPGGARETTLLGVVSVLSPVGGTIAMSLRQLQEWFARPGATQLAVRAAPDRDAAELATRVRAAVPDSVYVFTGEAGYVGAVGNIAQVGAMTVALQWVIALLAAVALTNTLMLSVLARRREIGILRALGSSRRMMSRAVIAEACGVGLVGGAIGLLCGTALHYLATVSMSTTTAVDITFRVGGLALVYGGVAIVLCTLGALPPATRAARMNVVEAIAAD</sequence>
<dbReference type="OrthoDB" id="4362224at2"/>
<feature type="transmembrane region" description="Helical" evidence="7">
    <location>
        <begin position="753"/>
        <end position="780"/>
    </location>
</feature>
<keyword evidence="3" id="KW-1003">Cell membrane</keyword>
<protein>
    <submittedName>
        <fullName evidence="9">Putative ABC transport system permease protein</fullName>
    </submittedName>
</protein>
<dbReference type="AlphaFoldDB" id="A0A318KPX5"/>
<name>A0A318KPX5_9NOCA</name>